<dbReference type="Proteomes" id="UP000440732">
    <property type="component" value="Unassembled WGS sequence"/>
</dbReference>
<evidence type="ECO:0000313" key="4">
    <source>
        <dbReference type="EMBL" id="KAE9259909.1"/>
    </source>
</evidence>
<dbReference type="Proteomes" id="UP000429523">
    <property type="component" value="Unassembled WGS sequence"/>
</dbReference>
<accession>A0A6A3PLY9</accession>
<evidence type="ECO:0000313" key="2">
    <source>
        <dbReference type="EMBL" id="KAE9054831.1"/>
    </source>
</evidence>
<gene>
    <name evidence="4" type="ORF">PF001_g32891</name>
    <name evidence="3" type="ORF">PF006_g32967</name>
    <name evidence="2" type="ORF">PF007_g32515</name>
    <name evidence="1" type="ORF">PF009_g32880</name>
</gene>
<evidence type="ECO:0000313" key="8">
    <source>
        <dbReference type="Proteomes" id="UP000441208"/>
    </source>
</evidence>
<protein>
    <submittedName>
        <fullName evidence="3">Uncharacterized protein</fullName>
    </submittedName>
</protein>
<dbReference type="EMBL" id="QXGF01008963">
    <property type="protein sequence ID" value="KAE8916797.1"/>
    <property type="molecule type" value="Genomic_DNA"/>
</dbReference>
<dbReference type="AlphaFoldDB" id="A0A6A3PLY9"/>
<dbReference type="EMBL" id="QXFZ01009310">
    <property type="protein sequence ID" value="KAE9054831.1"/>
    <property type="molecule type" value="Genomic_DNA"/>
</dbReference>
<dbReference type="Proteomes" id="UP000437068">
    <property type="component" value="Unassembled WGS sequence"/>
</dbReference>
<evidence type="ECO:0000313" key="1">
    <source>
        <dbReference type="EMBL" id="KAE8916797.1"/>
    </source>
</evidence>
<evidence type="ECO:0000313" key="7">
    <source>
        <dbReference type="Proteomes" id="UP000440732"/>
    </source>
</evidence>
<dbReference type="EMBL" id="QXGE01010242">
    <property type="protein sequence ID" value="KAE9259909.1"/>
    <property type="molecule type" value="Genomic_DNA"/>
</dbReference>
<evidence type="ECO:0000313" key="6">
    <source>
        <dbReference type="Proteomes" id="UP000437068"/>
    </source>
</evidence>
<evidence type="ECO:0000313" key="5">
    <source>
        <dbReference type="Proteomes" id="UP000429523"/>
    </source>
</evidence>
<sequence length="82" mass="8720">MRRNSFQLGLAAIVCPCAQIAHDNPAGRKNWIHVVAARLHVRCLRTAEALGEISGVVEVVTANVMNATSTNHAEFGSGEPLA</sequence>
<organism evidence="3 7">
    <name type="scientific">Phytophthora fragariae</name>
    <dbReference type="NCBI Taxonomy" id="53985"/>
    <lineage>
        <taxon>Eukaryota</taxon>
        <taxon>Sar</taxon>
        <taxon>Stramenopiles</taxon>
        <taxon>Oomycota</taxon>
        <taxon>Peronosporomycetes</taxon>
        <taxon>Peronosporales</taxon>
        <taxon>Peronosporaceae</taxon>
        <taxon>Phytophthora</taxon>
    </lineage>
</organism>
<comment type="caution">
    <text evidence="3">The sequence shown here is derived from an EMBL/GenBank/DDBJ whole genome shotgun (WGS) entry which is preliminary data.</text>
</comment>
<dbReference type="EMBL" id="QXGA01010417">
    <property type="protein sequence ID" value="KAE9055425.1"/>
    <property type="molecule type" value="Genomic_DNA"/>
</dbReference>
<reference evidence="5 6" key="1">
    <citation type="submission" date="2018-08" db="EMBL/GenBank/DDBJ databases">
        <title>Genomic investigation of the strawberry pathogen Phytophthora fragariae indicates pathogenicity is determined by transcriptional variation in three key races.</title>
        <authorList>
            <person name="Adams T.M."/>
            <person name="Armitage A.D."/>
            <person name="Sobczyk M.K."/>
            <person name="Bates H.J."/>
            <person name="Dunwell J.M."/>
            <person name="Nellist C.F."/>
            <person name="Harrison R.J."/>
        </authorList>
    </citation>
    <scope>NUCLEOTIDE SEQUENCE [LARGE SCALE GENOMIC DNA]</scope>
    <source>
        <strain evidence="4 6">A4</strain>
        <strain evidence="3 7">NOV-5</strain>
        <strain evidence="2 8">NOV-71</strain>
        <strain evidence="1 5">NOV-9</strain>
    </source>
</reference>
<proteinExistence type="predicted"/>
<name>A0A6A3PLY9_9STRA</name>
<evidence type="ECO:0000313" key="3">
    <source>
        <dbReference type="EMBL" id="KAE9055425.1"/>
    </source>
</evidence>
<dbReference type="Proteomes" id="UP000441208">
    <property type="component" value="Unassembled WGS sequence"/>
</dbReference>